<dbReference type="AlphaFoldDB" id="A0A6D2JFE1"/>
<dbReference type="InterPro" id="IPR017451">
    <property type="entry name" value="F-box-assoc_interact_dom"/>
</dbReference>
<dbReference type="Pfam" id="PF08268">
    <property type="entry name" value="FBA_3"/>
    <property type="match status" value="1"/>
</dbReference>
<protein>
    <recommendedName>
        <fullName evidence="1">F-box associated beta-propeller type 3 domain-containing protein</fullName>
    </recommendedName>
</protein>
<evidence type="ECO:0000259" key="1">
    <source>
        <dbReference type="Pfam" id="PF08268"/>
    </source>
</evidence>
<dbReference type="InterPro" id="IPR013187">
    <property type="entry name" value="F-box-assoc_dom_typ3"/>
</dbReference>
<organism evidence="2 3">
    <name type="scientific">Microthlaspi erraticum</name>
    <dbReference type="NCBI Taxonomy" id="1685480"/>
    <lineage>
        <taxon>Eukaryota</taxon>
        <taxon>Viridiplantae</taxon>
        <taxon>Streptophyta</taxon>
        <taxon>Embryophyta</taxon>
        <taxon>Tracheophyta</taxon>
        <taxon>Spermatophyta</taxon>
        <taxon>Magnoliopsida</taxon>
        <taxon>eudicotyledons</taxon>
        <taxon>Gunneridae</taxon>
        <taxon>Pentapetalae</taxon>
        <taxon>rosids</taxon>
        <taxon>malvids</taxon>
        <taxon>Brassicales</taxon>
        <taxon>Brassicaceae</taxon>
        <taxon>Coluteocarpeae</taxon>
        <taxon>Microthlaspi</taxon>
    </lineage>
</organism>
<feature type="domain" description="F-box associated beta-propeller type 3" evidence="1">
    <location>
        <begin position="2"/>
        <end position="184"/>
    </location>
</feature>
<dbReference type="Proteomes" id="UP000467841">
    <property type="component" value="Unassembled WGS sequence"/>
</dbReference>
<comment type="caution">
    <text evidence="2">The sequence shown here is derived from an EMBL/GenBank/DDBJ whole genome shotgun (WGS) entry which is preliminary data.</text>
</comment>
<evidence type="ECO:0000313" key="2">
    <source>
        <dbReference type="EMBL" id="CAA7036100.1"/>
    </source>
</evidence>
<dbReference type="PANTHER" id="PTHR31111">
    <property type="entry name" value="BNAA05G37150D PROTEIN-RELATED"/>
    <property type="match status" value="1"/>
</dbReference>
<evidence type="ECO:0000313" key="3">
    <source>
        <dbReference type="Proteomes" id="UP000467841"/>
    </source>
</evidence>
<proteinExistence type="predicted"/>
<dbReference type="OrthoDB" id="1112610at2759"/>
<dbReference type="EMBL" id="CACVBM020001163">
    <property type="protein sequence ID" value="CAA7036100.1"/>
    <property type="molecule type" value="Genomic_DNA"/>
</dbReference>
<dbReference type="PANTHER" id="PTHR31111:SF130">
    <property type="entry name" value="F-BOX ASSOCIATED UBIQUITINATION EFFECTOR FAMILY PROTEIN"/>
    <property type="match status" value="1"/>
</dbReference>
<name>A0A6D2JFE1_9BRAS</name>
<reference evidence="2" key="1">
    <citation type="submission" date="2020-01" db="EMBL/GenBank/DDBJ databases">
        <authorList>
            <person name="Mishra B."/>
        </authorList>
    </citation>
    <scope>NUCLEOTIDE SEQUENCE [LARGE SCALE GENOMIC DNA]</scope>
</reference>
<dbReference type="NCBIfam" id="TIGR01640">
    <property type="entry name" value="F_box_assoc_1"/>
    <property type="match status" value="1"/>
</dbReference>
<accession>A0A6D2JFE1</accession>
<sequence>MMWRTIECSLRHEIVSEGVCIDGVLYYLGEEEEGENLVIVCFDVRYEKFKFIYPEGFCRLIDYKGKLGVVYWEDDNVKVDGDAIGLRVWVLEYSEKREWSKYAYTLWDDNFFFHNGSYVSVAVVGVTAKGEIVLPMTHYTSKKPFYVFYFNLEKNTLQSVEIKGLGVNNKYSGKRRVYTFVDHVEDLNINDAKLLKQISIYNNLCSISEDKISVGRRRRR</sequence>
<gene>
    <name evidence="2" type="ORF">MERR_LOCUS23335</name>
</gene>
<keyword evidence="3" id="KW-1185">Reference proteome</keyword>